<feature type="domain" description="C-type lectin" evidence="2">
    <location>
        <begin position="9"/>
        <end position="124"/>
    </location>
</feature>
<organism evidence="3 4">
    <name type="scientific">Clarias magur</name>
    <name type="common">Asian catfish</name>
    <name type="synonym">Macropteronotus magur</name>
    <dbReference type="NCBI Taxonomy" id="1594786"/>
    <lineage>
        <taxon>Eukaryota</taxon>
        <taxon>Metazoa</taxon>
        <taxon>Chordata</taxon>
        <taxon>Craniata</taxon>
        <taxon>Vertebrata</taxon>
        <taxon>Euteleostomi</taxon>
        <taxon>Actinopterygii</taxon>
        <taxon>Neopterygii</taxon>
        <taxon>Teleostei</taxon>
        <taxon>Ostariophysi</taxon>
        <taxon>Siluriformes</taxon>
        <taxon>Clariidae</taxon>
        <taxon>Clarias</taxon>
    </lineage>
</organism>
<comment type="caution">
    <text evidence="3">The sequence shown here is derived from an EMBL/GenBank/DDBJ whole genome shotgun (WGS) entry which is preliminary data.</text>
</comment>
<dbReference type="PANTHER" id="PTHR45784">
    <property type="entry name" value="C-TYPE LECTIN DOMAIN FAMILY 20 MEMBER A-RELATED"/>
    <property type="match status" value="1"/>
</dbReference>
<dbReference type="PROSITE" id="PS50041">
    <property type="entry name" value="C_TYPE_LECTIN_2"/>
    <property type="match status" value="1"/>
</dbReference>
<dbReference type="InterPro" id="IPR016187">
    <property type="entry name" value="CTDL_fold"/>
</dbReference>
<evidence type="ECO:0000313" key="4">
    <source>
        <dbReference type="Proteomes" id="UP000727407"/>
    </source>
</evidence>
<dbReference type="InterPro" id="IPR018378">
    <property type="entry name" value="C-type_lectin_CS"/>
</dbReference>
<accession>A0A8J4UC39</accession>
<protein>
    <submittedName>
        <fullName evidence="3">Putative C-type lectin domain family 20 member A isoform X1</fullName>
    </submittedName>
</protein>
<gene>
    <name evidence="3" type="ORF">DAT39_016928</name>
</gene>
<dbReference type="PANTHER" id="PTHR45784:SF3">
    <property type="entry name" value="C-TYPE LECTIN DOMAIN FAMILY 4 MEMBER K-LIKE-RELATED"/>
    <property type="match status" value="1"/>
</dbReference>
<proteinExistence type="predicted"/>
<dbReference type="SUPFAM" id="SSF56436">
    <property type="entry name" value="C-type lectin-like"/>
    <property type="match status" value="1"/>
</dbReference>
<keyword evidence="4" id="KW-1185">Reference proteome</keyword>
<evidence type="ECO:0000313" key="3">
    <source>
        <dbReference type="EMBL" id="KAF5893360.1"/>
    </source>
</evidence>
<keyword evidence="1" id="KW-1015">Disulfide bond</keyword>
<dbReference type="EMBL" id="QNUK01000439">
    <property type="protein sequence ID" value="KAF5893360.1"/>
    <property type="molecule type" value="Genomic_DNA"/>
</dbReference>
<dbReference type="Proteomes" id="UP000727407">
    <property type="component" value="Unassembled WGS sequence"/>
</dbReference>
<evidence type="ECO:0000256" key="1">
    <source>
        <dbReference type="ARBA" id="ARBA00023157"/>
    </source>
</evidence>
<dbReference type="InterPro" id="IPR016186">
    <property type="entry name" value="C-type_lectin-like/link_sf"/>
</dbReference>
<evidence type="ECO:0000259" key="2">
    <source>
        <dbReference type="PROSITE" id="PS50041"/>
    </source>
</evidence>
<name>A0A8J4UC39_CLAMG</name>
<dbReference type="SMART" id="SM00034">
    <property type="entry name" value="CLECT"/>
    <property type="match status" value="1"/>
</dbReference>
<dbReference type="PROSITE" id="PS00615">
    <property type="entry name" value="C_TYPE_LECTIN_1"/>
    <property type="match status" value="1"/>
</dbReference>
<dbReference type="Pfam" id="PF00059">
    <property type="entry name" value="Lectin_C"/>
    <property type="match status" value="1"/>
</dbReference>
<dbReference type="InterPro" id="IPR001304">
    <property type="entry name" value="C-type_lectin-like"/>
</dbReference>
<reference evidence="3" key="1">
    <citation type="submission" date="2020-07" db="EMBL/GenBank/DDBJ databases">
        <title>Clarias magur genome sequencing, assembly and annotation.</title>
        <authorList>
            <person name="Kushwaha B."/>
            <person name="Kumar R."/>
            <person name="Das P."/>
            <person name="Joshi C.G."/>
            <person name="Kumar D."/>
            <person name="Nagpure N.S."/>
            <person name="Pandey M."/>
            <person name="Agarwal S."/>
            <person name="Srivastava S."/>
            <person name="Singh M."/>
            <person name="Sahoo L."/>
            <person name="Jayasankar P."/>
            <person name="Meher P.K."/>
            <person name="Koringa P.G."/>
            <person name="Iquebal M.A."/>
            <person name="Das S.P."/>
            <person name="Bit A."/>
            <person name="Patnaik S."/>
            <person name="Patel N."/>
            <person name="Shah T.M."/>
            <person name="Hinsu A."/>
            <person name="Jena J.K."/>
        </authorList>
    </citation>
    <scope>NUCLEOTIDE SEQUENCE</scope>
    <source>
        <strain evidence="3">CIFAMagur01</strain>
        <tissue evidence="3">Testis</tissue>
    </source>
</reference>
<sequence length="152" mass="17337">MRVAPLLLAASHKYILIQNGKTWSDAQAYCQATYIDLAIIESDEDVVQIQNTAQRQQVSSSAWIGLYNDIKSWRWSFGNESLGNMKKWDISQPNNVYGNQECGAMSPKGWDDRHCAEGYPFVCFHGESRRTVGCMHVLRLSLNYLKVFVRKA</sequence>
<dbReference type="AlphaFoldDB" id="A0A8J4UC39"/>
<dbReference type="OrthoDB" id="6369810at2759"/>
<dbReference type="Gene3D" id="3.10.100.10">
    <property type="entry name" value="Mannose-Binding Protein A, subunit A"/>
    <property type="match status" value="1"/>
</dbReference>